<name>A0A2S6MX44_9HYPH</name>
<evidence type="ECO:0000313" key="1">
    <source>
        <dbReference type="EMBL" id="PPQ26930.1"/>
    </source>
</evidence>
<dbReference type="Proteomes" id="UP000239089">
    <property type="component" value="Unassembled WGS sequence"/>
</dbReference>
<proteinExistence type="predicted"/>
<gene>
    <name evidence="1" type="ORF">CCR94_21140</name>
</gene>
<evidence type="ECO:0000313" key="2">
    <source>
        <dbReference type="Proteomes" id="UP000239089"/>
    </source>
</evidence>
<dbReference type="OrthoDB" id="9788850at2"/>
<dbReference type="PROSITE" id="PS51186">
    <property type="entry name" value="GNAT"/>
    <property type="match status" value="1"/>
</dbReference>
<protein>
    <submittedName>
        <fullName evidence="1">GNAT family N-acetyltransferase</fullName>
    </submittedName>
</protein>
<dbReference type="RefSeq" id="WP_104510028.1">
    <property type="nucleotide sequence ID" value="NZ_JACIGC010000012.1"/>
</dbReference>
<dbReference type="EMBL" id="NHSJ01000129">
    <property type="protein sequence ID" value="PPQ26930.1"/>
    <property type="molecule type" value="Genomic_DNA"/>
</dbReference>
<accession>A0A2S6MX44</accession>
<comment type="caution">
    <text evidence="1">The sequence shown here is derived from an EMBL/GenBank/DDBJ whole genome shotgun (WGS) entry which is preliminary data.</text>
</comment>
<dbReference type="SUPFAM" id="SSF55729">
    <property type="entry name" value="Acyl-CoA N-acyltransferases (Nat)"/>
    <property type="match status" value="1"/>
</dbReference>
<dbReference type="GO" id="GO:0016747">
    <property type="term" value="F:acyltransferase activity, transferring groups other than amino-acyl groups"/>
    <property type="evidence" value="ECO:0007669"/>
    <property type="project" value="InterPro"/>
</dbReference>
<dbReference type="CDD" id="cd04301">
    <property type="entry name" value="NAT_SF"/>
    <property type="match status" value="1"/>
</dbReference>
<sequence>MTSSIKTAQAMPAADIKIRSAAFEDVPFIVMLDERATGHSKCCYWRELFAHFAQTPGEGRAFLVAEQQGRLVGFIAGEIRAFEFGAERCGWVFALNVDQDIRVNNVGTRLFEALCERFSSAGVEKVRTMVDRDNDLVLAFFRSLGMMTGPLIQLEKELD</sequence>
<dbReference type="InterPro" id="IPR000182">
    <property type="entry name" value="GNAT_dom"/>
</dbReference>
<keyword evidence="1" id="KW-0808">Transferase</keyword>
<dbReference type="AlphaFoldDB" id="A0A2S6MX44"/>
<dbReference type="Gene3D" id="3.40.630.30">
    <property type="match status" value="1"/>
</dbReference>
<keyword evidence="2" id="KW-1185">Reference proteome</keyword>
<dbReference type="InterPro" id="IPR016181">
    <property type="entry name" value="Acyl_CoA_acyltransferase"/>
</dbReference>
<organism evidence="1 2">
    <name type="scientific">Rhodoblastus sphagnicola</name>
    <dbReference type="NCBI Taxonomy" id="333368"/>
    <lineage>
        <taxon>Bacteria</taxon>
        <taxon>Pseudomonadati</taxon>
        <taxon>Pseudomonadota</taxon>
        <taxon>Alphaproteobacteria</taxon>
        <taxon>Hyphomicrobiales</taxon>
        <taxon>Rhodoblastaceae</taxon>
        <taxon>Rhodoblastus</taxon>
    </lineage>
</organism>
<dbReference type="Pfam" id="PF00583">
    <property type="entry name" value="Acetyltransf_1"/>
    <property type="match status" value="1"/>
</dbReference>
<reference evidence="1 2" key="1">
    <citation type="journal article" date="2018" name="Arch. Microbiol.">
        <title>New insights into the metabolic potential of the phototrophic purple bacterium Rhodopila globiformis DSM 161(T) from its draft genome sequence and evidence for a vanadium-dependent nitrogenase.</title>
        <authorList>
            <person name="Imhoff J.F."/>
            <person name="Rahn T."/>
            <person name="Kunzel S."/>
            <person name="Neulinger S.C."/>
        </authorList>
    </citation>
    <scope>NUCLEOTIDE SEQUENCE [LARGE SCALE GENOMIC DNA]</scope>
    <source>
        <strain evidence="1 2">DSM 16996</strain>
    </source>
</reference>